<dbReference type="GO" id="GO:0031267">
    <property type="term" value="F:small GTPase binding"/>
    <property type="evidence" value="ECO:0007669"/>
    <property type="project" value="TreeGrafter"/>
</dbReference>
<dbReference type="GO" id="GO:0005096">
    <property type="term" value="F:GTPase activator activity"/>
    <property type="evidence" value="ECO:0007669"/>
    <property type="project" value="UniProtKB-KW"/>
</dbReference>
<dbReference type="InterPro" id="IPR050302">
    <property type="entry name" value="Rab_GAP_TBC_domain"/>
</dbReference>
<dbReference type="Proteomes" id="UP001162131">
    <property type="component" value="Unassembled WGS sequence"/>
</dbReference>
<dbReference type="Pfam" id="PF00566">
    <property type="entry name" value="RabGAP-TBC"/>
    <property type="match status" value="1"/>
</dbReference>
<evidence type="ECO:0000259" key="2">
    <source>
        <dbReference type="PROSITE" id="PS50086"/>
    </source>
</evidence>
<dbReference type="PANTHER" id="PTHR47219">
    <property type="entry name" value="RAB GTPASE-ACTIVATING PROTEIN 1-LIKE"/>
    <property type="match status" value="1"/>
</dbReference>
<feature type="domain" description="Rab-GAP TBC" evidence="2">
    <location>
        <begin position="54"/>
        <end position="243"/>
    </location>
</feature>
<sequence length="292" mass="34635">MIDSLNSLQSKNNIISSDQIQFKVYQISDWIEIINSNDISHINRYELKCNLSRGIPECIRGDVWAFLSKANKYIERSDQFTYFRLFSQDNLEIELQIRKDIHRTFPEHEMFAFEDGYGQQGLLNILKAYSQFDSEIGYCQGMGFIAGILLMYMHSEELAFWGFVGLMDKKNWRRIYEIHTPGLLELIKKLSSRIQTELPMIFKHFHNEGVDFTVFSRYFITICSYRVPIKFAVRIMDVFLLEGEDELIKIIAKMLELKQKRILRLKQEALYSYINENLVTECYEEFEMLLIL</sequence>
<evidence type="ECO:0000256" key="1">
    <source>
        <dbReference type="ARBA" id="ARBA00022468"/>
    </source>
</evidence>
<protein>
    <recommendedName>
        <fullName evidence="2">Rab-GAP TBC domain-containing protein</fullName>
    </recommendedName>
</protein>
<accession>A0AAU9K8G5</accession>
<evidence type="ECO:0000313" key="3">
    <source>
        <dbReference type="EMBL" id="CAG9333224.1"/>
    </source>
</evidence>
<dbReference type="InterPro" id="IPR000195">
    <property type="entry name" value="Rab-GAP-TBC_dom"/>
</dbReference>
<name>A0AAU9K8G5_9CILI</name>
<reference evidence="3" key="1">
    <citation type="submission" date="2021-09" db="EMBL/GenBank/DDBJ databases">
        <authorList>
            <consortium name="AG Swart"/>
            <person name="Singh M."/>
            <person name="Singh A."/>
            <person name="Seah K."/>
            <person name="Emmerich C."/>
        </authorList>
    </citation>
    <scope>NUCLEOTIDE SEQUENCE</scope>
    <source>
        <strain evidence="3">ATCC30299</strain>
    </source>
</reference>
<dbReference type="EMBL" id="CAJZBQ010000056">
    <property type="protein sequence ID" value="CAG9333224.1"/>
    <property type="molecule type" value="Genomic_DNA"/>
</dbReference>
<gene>
    <name evidence="3" type="ORF">BSTOLATCC_MIC58042</name>
</gene>
<dbReference type="FunFam" id="1.10.8.270:FF:000001">
    <property type="entry name" value="TBC1 domain family member 1"/>
    <property type="match status" value="1"/>
</dbReference>
<dbReference type="PROSITE" id="PS50086">
    <property type="entry name" value="TBC_RABGAP"/>
    <property type="match status" value="1"/>
</dbReference>
<dbReference type="Gene3D" id="1.10.472.80">
    <property type="entry name" value="Ypt/Rab-GAP domain of gyp1p, domain 3"/>
    <property type="match status" value="1"/>
</dbReference>
<dbReference type="SMART" id="SM00164">
    <property type="entry name" value="TBC"/>
    <property type="match status" value="1"/>
</dbReference>
<keyword evidence="4" id="KW-1185">Reference proteome</keyword>
<organism evidence="3 4">
    <name type="scientific">Blepharisma stoltei</name>
    <dbReference type="NCBI Taxonomy" id="1481888"/>
    <lineage>
        <taxon>Eukaryota</taxon>
        <taxon>Sar</taxon>
        <taxon>Alveolata</taxon>
        <taxon>Ciliophora</taxon>
        <taxon>Postciliodesmatophora</taxon>
        <taxon>Heterotrichea</taxon>
        <taxon>Heterotrichida</taxon>
        <taxon>Blepharismidae</taxon>
        <taxon>Blepharisma</taxon>
    </lineage>
</organism>
<proteinExistence type="predicted"/>
<dbReference type="PANTHER" id="PTHR47219:SF9">
    <property type="entry name" value="GTPASE ACTIVATING PROTEIN AND CENTROSOME-ASSOCIATED, ISOFORM B"/>
    <property type="match status" value="1"/>
</dbReference>
<dbReference type="AlphaFoldDB" id="A0AAU9K8G5"/>
<evidence type="ECO:0000313" key="4">
    <source>
        <dbReference type="Proteomes" id="UP001162131"/>
    </source>
</evidence>
<dbReference type="InterPro" id="IPR035969">
    <property type="entry name" value="Rab-GAP_TBC_sf"/>
</dbReference>
<keyword evidence="1" id="KW-0343">GTPase activation</keyword>
<dbReference type="Gene3D" id="1.10.8.270">
    <property type="entry name" value="putative rabgap domain of human tbc1 domain family member 14 like domains"/>
    <property type="match status" value="1"/>
</dbReference>
<dbReference type="SUPFAM" id="SSF47923">
    <property type="entry name" value="Ypt/Rab-GAP domain of gyp1p"/>
    <property type="match status" value="2"/>
</dbReference>
<comment type="caution">
    <text evidence="3">The sequence shown here is derived from an EMBL/GenBank/DDBJ whole genome shotgun (WGS) entry which is preliminary data.</text>
</comment>